<protein>
    <submittedName>
        <fullName evidence="1">Uncharacterized protein</fullName>
    </submittedName>
</protein>
<dbReference type="Proteomes" id="UP000607796">
    <property type="component" value="Unassembled WGS sequence"/>
</dbReference>
<comment type="caution">
    <text evidence="1">The sequence shown here is derived from an EMBL/GenBank/DDBJ whole genome shotgun (WGS) entry which is preliminary data.</text>
</comment>
<keyword evidence="2" id="KW-1185">Reference proteome</keyword>
<sequence>MAFHGNKDVNADEVALLTDNDVTSITVQNQTGYTVRLIGAADATPPAADAAGLELAPGAVVLNEALADLFPGIAAVRVFAVGVTGSGRLMVSHA</sequence>
<accession>A0ABR9WX08</accession>
<reference evidence="1 2" key="1">
    <citation type="journal article" date="2021" name="Int. J. Syst. Evol. Microbiol.">
        <title>Salipiger mangrovisoli sp. nov., isolated from mangrove soil and the proposal for the reclassification of Paraphaeobacter pallidus as Salipiger pallidus comb. nov.</title>
        <authorList>
            <person name="Du J."/>
            <person name="Liu Y."/>
            <person name="Pei T."/>
            <person name="Deng M.R."/>
            <person name="Zhu H."/>
        </authorList>
    </citation>
    <scope>NUCLEOTIDE SEQUENCE [LARGE SCALE GENOMIC DNA]</scope>
    <source>
        <strain evidence="1 2">6D45A</strain>
    </source>
</reference>
<organism evidence="1 2">
    <name type="scientific">Salipiger mangrovisoli</name>
    <dbReference type="NCBI Taxonomy" id="2865933"/>
    <lineage>
        <taxon>Bacteria</taxon>
        <taxon>Pseudomonadati</taxon>
        <taxon>Pseudomonadota</taxon>
        <taxon>Alphaproteobacteria</taxon>
        <taxon>Rhodobacterales</taxon>
        <taxon>Roseobacteraceae</taxon>
        <taxon>Salipiger</taxon>
    </lineage>
</organism>
<evidence type="ECO:0000313" key="2">
    <source>
        <dbReference type="Proteomes" id="UP000607796"/>
    </source>
</evidence>
<proteinExistence type="predicted"/>
<gene>
    <name evidence="1" type="ORF">IQ782_02950</name>
</gene>
<dbReference type="EMBL" id="JADFFK010000001">
    <property type="protein sequence ID" value="MBE9635792.1"/>
    <property type="molecule type" value="Genomic_DNA"/>
</dbReference>
<dbReference type="RefSeq" id="WP_194133092.1">
    <property type="nucleotide sequence ID" value="NZ_JADFFK010000001.1"/>
</dbReference>
<name>A0ABR9WX08_9RHOB</name>
<evidence type="ECO:0000313" key="1">
    <source>
        <dbReference type="EMBL" id="MBE9635792.1"/>
    </source>
</evidence>